<reference evidence="2" key="1">
    <citation type="submission" date="2016-03" db="EMBL/GenBank/DDBJ databases">
        <title>Updated assembly of Pseudogymnoascus destructans, the fungus causing white-nose syndrome of bats.</title>
        <authorList>
            <person name="Palmer J.M."/>
            <person name="Drees K.P."/>
            <person name="Foster J.T."/>
            <person name="Lindner D.L."/>
        </authorList>
    </citation>
    <scope>NUCLEOTIDE SEQUENCE [LARGE SCALE GENOMIC DNA]</scope>
    <source>
        <strain evidence="2">20631-21</strain>
    </source>
</reference>
<accession>A0A177AL03</accession>
<dbReference type="OrthoDB" id="5397183at2759"/>
<evidence type="ECO:0000313" key="2">
    <source>
        <dbReference type="EMBL" id="OAF61961.1"/>
    </source>
</evidence>
<proteinExistence type="predicted"/>
<gene>
    <name evidence="2" type="ORF">VC83_01549</name>
</gene>
<dbReference type="AlphaFoldDB" id="A0A177AL03"/>
<name>A0A177AL03_9PEZI</name>
<feature type="compositionally biased region" description="Polar residues" evidence="1">
    <location>
        <begin position="139"/>
        <end position="163"/>
    </location>
</feature>
<dbReference type="EMBL" id="KV441388">
    <property type="protein sequence ID" value="OAF61961.1"/>
    <property type="molecule type" value="Genomic_DNA"/>
</dbReference>
<organism evidence="2">
    <name type="scientific">Pseudogymnoascus destructans</name>
    <dbReference type="NCBI Taxonomy" id="655981"/>
    <lineage>
        <taxon>Eukaryota</taxon>
        <taxon>Fungi</taxon>
        <taxon>Dikarya</taxon>
        <taxon>Ascomycota</taxon>
        <taxon>Pezizomycotina</taxon>
        <taxon>Leotiomycetes</taxon>
        <taxon>Thelebolales</taxon>
        <taxon>Thelebolaceae</taxon>
        <taxon>Pseudogymnoascus</taxon>
    </lineage>
</organism>
<dbReference type="Proteomes" id="UP000077154">
    <property type="component" value="Unassembled WGS sequence"/>
</dbReference>
<feature type="compositionally biased region" description="Polar residues" evidence="1">
    <location>
        <begin position="85"/>
        <end position="95"/>
    </location>
</feature>
<feature type="region of interest" description="Disordered" evidence="1">
    <location>
        <begin position="436"/>
        <end position="455"/>
    </location>
</feature>
<dbReference type="VEuPathDB" id="FungiDB:GMDG_07530"/>
<protein>
    <submittedName>
        <fullName evidence="2">Uncharacterized protein</fullName>
    </submittedName>
</protein>
<dbReference type="GeneID" id="36284638"/>
<feature type="region of interest" description="Disordered" evidence="1">
    <location>
        <begin position="1"/>
        <end position="163"/>
    </location>
</feature>
<sequence>MPSRYQGWDETAVRTPSSVENDRHLNEYLEPGGSPPSYRVPSFTPINEPVKSSWGGNGDALHDIPQDDDPLPVSQLPQKRKRRSTASIRNKSAPTTHMKKPRCKDDSPLSKRFAYIPTPDEHTLPQPSLSLDPKKSASRRTNSALSKQTKVFPNTGVSKPNAQRSYDNEAHLKKSTEFTINAPSTLDKVAQAGHVGLAQTTLEKLAAFMFKTPAVDVELNQAMLGQATSLNPPTSTANLETHSFAHQQSIRNGEINIQPWPAPDDALSPVEHEVYEGVSHQTPYTHATFGEPEDDFEDIFDETANISCSIEIRAYGNNTPKQNHSDSLEVSSSVYRDSAFGTEIDNSSNTRDHAEAHEGWDEGLDDEDFAQFDTDDLALPGILATSRMLPQNSSAQCPIEHGSDDFYDGIADDDLMEIMVEHENVHNYARHVRHQATTSLNNGGKSKLENASRSSLRLQSTDDEYFMDDTDEAELVNLAEQDNPVIIETHSPPSNWTGSDVKSRDREVYDEKLTYSSSIKHSDNIINSNQLRVQPSVESLAEPEDWSFLGHNPAVPENIESLRNEALPTALPVTSGSSCPRSANDDTHEYIPLTPFARSPFPEKLSAGSVIPGLTTFTILRTCFRIGECIRAGSFCNRLNQDVIIELFCRVTFSSRGDGTHKQIFQFADIFHNGPPFVNGVLANYRISALQERESRELLAGNIEEPGMVRCLGRLKAQVGGTGLVLHLDNIRKSDWEEVRWTRRIVGVQEARDTRSGLRSKLLG</sequence>
<dbReference type="RefSeq" id="XP_024327235.1">
    <property type="nucleotide sequence ID" value="XM_024465224.1"/>
</dbReference>
<dbReference type="eggNOG" id="ENOG502S8X6">
    <property type="taxonomic scope" value="Eukaryota"/>
</dbReference>
<evidence type="ECO:0000256" key="1">
    <source>
        <dbReference type="SAM" id="MobiDB-lite"/>
    </source>
</evidence>